<reference evidence="3" key="1">
    <citation type="submission" date="2020-06" db="EMBL/GenBank/DDBJ databases">
        <title>WGS assembly of Ceratodon purpureus strain R40.</title>
        <authorList>
            <person name="Carey S.B."/>
            <person name="Jenkins J."/>
            <person name="Shu S."/>
            <person name="Lovell J.T."/>
            <person name="Sreedasyam A."/>
            <person name="Maumus F."/>
            <person name="Tiley G.P."/>
            <person name="Fernandez-Pozo N."/>
            <person name="Barry K."/>
            <person name="Chen C."/>
            <person name="Wang M."/>
            <person name="Lipzen A."/>
            <person name="Daum C."/>
            <person name="Saski C.A."/>
            <person name="Payton A.C."/>
            <person name="Mcbreen J.C."/>
            <person name="Conrad R.E."/>
            <person name="Kollar L.M."/>
            <person name="Olsson S."/>
            <person name="Huttunen S."/>
            <person name="Landis J.B."/>
            <person name="Wickett N.J."/>
            <person name="Johnson M.G."/>
            <person name="Rensing S.A."/>
            <person name="Grimwood J."/>
            <person name="Schmutz J."/>
            <person name="Mcdaniel S.F."/>
        </authorList>
    </citation>
    <scope>NUCLEOTIDE SEQUENCE</scope>
    <source>
        <strain evidence="3">R40</strain>
    </source>
</reference>
<organism evidence="3 4">
    <name type="scientific">Ceratodon purpureus</name>
    <name type="common">Fire moss</name>
    <name type="synonym">Dicranum purpureum</name>
    <dbReference type="NCBI Taxonomy" id="3225"/>
    <lineage>
        <taxon>Eukaryota</taxon>
        <taxon>Viridiplantae</taxon>
        <taxon>Streptophyta</taxon>
        <taxon>Embryophyta</taxon>
        <taxon>Bryophyta</taxon>
        <taxon>Bryophytina</taxon>
        <taxon>Bryopsida</taxon>
        <taxon>Dicranidae</taxon>
        <taxon>Pseudoditrichales</taxon>
        <taxon>Ditrichaceae</taxon>
        <taxon>Ceratodon</taxon>
    </lineage>
</organism>
<feature type="chain" id="PRO_5035724483" evidence="2">
    <location>
        <begin position="20"/>
        <end position="128"/>
    </location>
</feature>
<feature type="region of interest" description="Disordered" evidence="1">
    <location>
        <begin position="47"/>
        <end position="72"/>
    </location>
</feature>
<dbReference type="EMBL" id="CM026431">
    <property type="protein sequence ID" value="KAG0559463.1"/>
    <property type="molecule type" value="Genomic_DNA"/>
</dbReference>
<evidence type="ECO:0000256" key="2">
    <source>
        <dbReference type="SAM" id="SignalP"/>
    </source>
</evidence>
<keyword evidence="2" id="KW-0732">Signal</keyword>
<protein>
    <submittedName>
        <fullName evidence="3">Uncharacterized protein</fullName>
    </submittedName>
</protein>
<keyword evidence="4" id="KW-1185">Reference proteome</keyword>
<accession>A0A8T0GKC5</accession>
<feature type="signal peptide" evidence="2">
    <location>
        <begin position="1"/>
        <end position="19"/>
    </location>
</feature>
<feature type="region of interest" description="Disordered" evidence="1">
    <location>
        <begin position="104"/>
        <end position="128"/>
    </location>
</feature>
<evidence type="ECO:0000313" key="4">
    <source>
        <dbReference type="Proteomes" id="UP000822688"/>
    </source>
</evidence>
<evidence type="ECO:0000313" key="3">
    <source>
        <dbReference type="EMBL" id="KAG0559463.1"/>
    </source>
</evidence>
<proteinExistence type="predicted"/>
<name>A0A8T0GKC5_CERPU</name>
<dbReference type="Proteomes" id="UP000822688">
    <property type="component" value="Chromosome 10"/>
</dbReference>
<evidence type="ECO:0000256" key="1">
    <source>
        <dbReference type="SAM" id="MobiDB-lite"/>
    </source>
</evidence>
<dbReference type="AlphaFoldDB" id="A0A8T0GKC5"/>
<sequence length="128" mass="13469">MVSILMYASVNLLIASATSEDSYSPSSSLAPTRRLFLLPPSPPSLRCSQADVSVEGSPLEEDEPPGAGAPPFATFTTSRCASAGTLSPMAPGFPISGKTKLLKKSKDHKKLSNPGTKMGYGRSLSYLY</sequence>
<gene>
    <name evidence="3" type="ORF">KC19_10G107000</name>
</gene>
<comment type="caution">
    <text evidence="3">The sequence shown here is derived from an EMBL/GenBank/DDBJ whole genome shotgun (WGS) entry which is preliminary data.</text>
</comment>